<feature type="domain" description="N-acetyltransferase" evidence="1">
    <location>
        <begin position="113"/>
        <end position="252"/>
    </location>
</feature>
<dbReference type="RefSeq" id="WP_344281891.1">
    <property type="nucleotide sequence ID" value="NZ_BAAAMR010000133.1"/>
</dbReference>
<sequence length="258" mass="27724">MFESDVHAYLRAAAGDGAVRVPPFLARLDEHDDGLFFNYAVPDDGARPTSRDVANLITAFEDRRRTPRLEYLPAAAPGVEAALLAAGFRPERRLPILTCAQAPPMPAVDDPVEVVKAANDALLWQVARVQSEAYGMPEATEHDVARLRRVVERGGLVALAVDAASGDGVGAGQFGPPHRGVSELAGVGVRASHRRRGIAAAVTAWLTREALAGGITTPFLMPDNDGAERIYRRAGYARVAEILHISRQSPLRRVCAPR</sequence>
<dbReference type="Proteomes" id="UP001501020">
    <property type="component" value="Unassembled WGS sequence"/>
</dbReference>
<dbReference type="Gene3D" id="3.40.630.30">
    <property type="match status" value="1"/>
</dbReference>
<reference evidence="2 3" key="1">
    <citation type="journal article" date="2019" name="Int. J. Syst. Evol. Microbiol.">
        <title>The Global Catalogue of Microorganisms (GCM) 10K type strain sequencing project: providing services to taxonomists for standard genome sequencing and annotation.</title>
        <authorList>
            <consortium name="The Broad Institute Genomics Platform"/>
            <consortium name="The Broad Institute Genome Sequencing Center for Infectious Disease"/>
            <person name="Wu L."/>
            <person name="Ma J."/>
        </authorList>
    </citation>
    <scope>NUCLEOTIDE SEQUENCE [LARGE SCALE GENOMIC DNA]</scope>
    <source>
        <strain evidence="2 3">JCM 13850</strain>
    </source>
</reference>
<organism evidence="2 3">
    <name type="scientific">Actinomadura napierensis</name>
    <dbReference type="NCBI Taxonomy" id="267854"/>
    <lineage>
        <taxon>Bacteria</taxon>
        <taxon>Bacillati</taxon>
        <taxon>Actinomycetota</taxon>
        <taxon>Actinomycetes</taxon>
        <taxon>Streptosporangiales</taxon>
        <taxon>Thermomonosporaceae</taxon>
        <taxon>Actinomadura</taxon>
    </lineage>
</organism>
<dbReference type="Pfam" id="PF00583">
    <property type="entry name" value="Acetyltransf_1"/>
    <property type="match status" value="1"/>
</dbReference>
<comment type="caution">
    <text evidence="2">The sequence shown here is derived from an EMBL/GenBank/DDBJ whole genome shotgun (WGS) entry which is preliminary data.</text>
</comment>
<gene>
    <name evidence="2" type="ORF">GCM10009727_85290</name>
</gene>
<evidence type="ECO:0000259" key="1">
    <source>
        <dbReference type="PROSITE" id="PS51186"/>
    </source>
</evidence>
<name>A0ABN3AH00_9ACTN</name>
<evidence type="ECO:0000313" key="2">
    <source>
        <dbReference type="EMBL" id="GAA2166061.1"/>
    </source>
</evidence>
<dbReference type="InterPro" id="IPR016181">
    <property type="entry name" value="Acyl_CoA_acyltransferase"/>
</dbReference>
<keyword evidence="3" id="KW-1185">Reference proteome</keyword>
<protein>
    <submittedName>
        <fullName evidence="2">GNAT family N-acetyltransferase</fullName>
    </submittedName>
</protein>
<dbReference type="PROSITE" id="PS51186">
    <property type="entry name" value="GNAT"/>
    <property type="match status" value="1"/>
</dbReference>
<dbReference type="InterPro" id="IPR000182">
    <property type="entry name" value="GNAT_dom"/>
</dbReference>
<evidence type="ECO:0000313" key="3">
    <source>
        <dbReference type="Proteomes" id="UP001501020"/>
    </source>
</evidence>
<dbReference type="EMBL" id="BAAAMR010000133">
    <property type="protein sequence ID" value="GAA2166061.1"/>
    <property type="molecule type" value="Genomic_DNA"/>
</dbReference>
<dbReference type="CDD" id="cd04301">
    <property type="entry name" value="NAT_SF"/>
    <property type="match status" value="1"/>
</dbReference>
<proteinExistence type="predicted"/>
<accession>A0ABN3AH00</accession>
<dbReference type="SUPFAM" id="SSF55729">
    <property type="entry name" value="Acyl-CoA N-acyltransferases (Nat)"/>
    <property type="match status" value="1"/>
</dbReference>